<dbReference type="EMBL" id="LSRL02000175">
    <property type="protein sequence ID" value="TDG43122.1"/>
    <property type="molecule type" value="Genomic_DNA"/>
</dbReference>
<keyword evidence="1" id="KW-1133">Transmembrane helix</keyword>
<evidence type="ECO:0000313" key="3">
    <source>
        <dbReference type="Proteomes" id="UP000295192"/>
    </source>
</evidence>
<feature type="transmembrane region" description="Helical" evidence="1">
    <location>
        <begin position="61"/>
        <end position="81"/>
    </location>
</feature>
<accession>A0A484B4A2</accession>
<evidence type="ECO:0000256" key="1">
    <source>
        <dbReference type="SAM" id="Phobius"/>
    </source>
</evidence>
<organism evidence="2 3">
    <name type="scientific">Drosophila navojoa</name>
    <name type="common">Fruit fly</name>
    <dbReference type="NCBI Taxonomy" id="7232"/>
    <lineage>
        <taxon>Eukaryota</taxon>
        <taxon>Metazoa</taxon>
        <taxon>Ecdysozoa</taxon>
        <taxon>Arthropoda</taxon>
        <taxon>Hexapoda</taxon>
        <taxon>Insecta</taxon>
        <taxon>Pterygota</taxon>
        <taxon>Neoptera</taxon>
        <taxon>Endopterygota</taxon>
        <taxon>Diptera</taxon>
        <taxon>Brachycera</taxon>
        <taxon>Muscomorpha</taxon>
        <taxon>Ephydroidea</taxon>
        <taxon>Drosophilidae</taxon>
        <taxon>Drosophila</taxon>
    </lineage>
</organism>
<dbReference type="OrthoDB" id="7928339at2759"/>
<dbReference type="Proteomes" id="UP000295192">
    <property type="component" value="Unassembled WGS sequence"/>
</dbReference>
<dbReference type="AlphaFoldDB" id="A0A484B4A2"/>
<name>A0A484B4A2_DRONA</name>
<keyword evidence="3" id="KW-1185">Reference proteome</keyword>
<proteinExistence type="predicted"/>
<keyword evidence="1" id="KW-0812">Transmembrane</keyword>
<dbReference type="OMA" id="TDCDVFY"/>
<keyword evidence="1" id="KW-0472">Membrane</keyword>
<reference evidence="2 3" key="1">
    <citation type="journal article" date="2019" name="J. Hered.">
        <title>An Improved Genome Assembly for Drosophila navojoa, the Basal Species in the mojavensis Cluster.</title>
        <authorList>
            <person name="Vanderlinde T."/>
            <person name="Dupim E.G."/>
            <person name="Nazario-Yepiz N.O."/>
            <person name="Carvalho A.B."/>
        </authorList>
    </citation>
    <scope>NUCLEOTIDE SEQUENCE [LARGE SCALE GENOMIC DNA]</scope>
    <source>
        <strain evidence="2">Navoj_Jal97</strain>
        <tissue evidence="2">Whole organism</tissue>
    </source>
</reference>
<evidence type="ECO:0000313" key="2">
    <source>
        <dbReference type="EMBL" id="TDG43122.1"/>
    </source>
</evidence>
<protein>
    <submittedName>
        <fullName evidence="2">Uncharacterized protein</fullName>
    </submittedName>
</protein>
<comment type="caution">
    <text evidence="2">The sequence shown here is derived from an EMBL/GenBank/DDBJ whole genome shotgun (WGS) entry which is preliminary data.</text>
</comment>
<gene>
    <name evidence="2" type="ORF">AWZ03_010443</name>
</gene>
<sequence length="112" mass="13109">MCEVQTLQEDLAQMFTEFREQRCFELLRLFGQVRSCDCDHQIRVRQIQKPALRLPMARRKLLAFCVIFLLLLLLLALMWIYTTRRYNQVAAMGSGACASTILFTHNDCDIYA</sequence>